<gene>
    <name evidence="2" type="ORF">SS50377_16431</name>
</gene>
<feature type="region of interest" description="Disordered" evidence="1">
    <location>
        <begin position="136"/>
        <end position="157"/>
    </location>
</feature>
<reference evidence="2" key="1">
    <citation type="journal article" date="2014" name="PLoS Genet.">
        <title>The Genome of Spironucleus salmonicida Highlights a Fish Pathogen Adapted to Fluctuating Environments.</title>
        <authorList>
            <person name="Xu F."/>
            <person name="Jerlstrom-Hultqvist J."/>
            <person name="Einarsson E."/>
            <person name="Astvaldsson A."/>
            <person name="Svard S.G."/>
            <person name="Andersson J.O."/>
        </authorList>
    </citation>
    <scope>NUCLEOTIDE SEQUENCE</scope>
</reference>
<name>V6LJC7_9EUKA</name>
<feature type="compositionally biased region" description="Polar residues" evidence="1">
    <location>
        <begin position="148"/>
        <end position="157"/>
    </location>
</feature>
<evidence type="ECO:0000256" key="1">
    <source>
        <dbReference type="SAM" id="MobiDB-lite"/>
    </source>
</evidence>
<dbReference type="AlphaFoldDB" id="V6LJC7"/>
<protein>
    <submittedName>
        <fullName evidence="2">Uncharacterized protein</fullName>
    </submittedName>
</protein>
<proteinExistence type="predicted"/>
<organism evidence="2">
    <name type="scientific">Spironucleus salmonicida</name>
    <dbReference type="NCBI Taxonomy" id="348837"/>
    <lineage>
        <taxon>Eukaryota</taxon>
        <taxon>Metamonada</taxon>
        <taxon>Diplomonadida</taxon>
        <taxon>Hexamitidae</taxon>
        <taxon>Hexamitinae</taxon>
        <taxon>Spironucleus</taxon>
    </lineage>
</organism>
<dbReference type="EMBL" id="KI546133">
    <property type="protein sequence ID" value="EST43811.1"/>
    <property type="molecule type" value="Genomic_DNA"/>
</dbReference>
<accession>V6LJC7</accession>
<evidence type="ECO:0000313" key="2">
    <source>
        <dbReference type="EMBL" id="EST43811.1"/>
    </source>
</evidence>
<feature type="region of interest" description="Disordered" evidence="1">
    <location>
        <begin position="89"/>
        <end position="111"/>
    </location>
</feature>
<sequence>MNFTLLAQISQTQPQSTNSTNTYIIPTLFHIVFTPKTKFLFTSQLSQYSCTIYHHIDCNFSQILPPYKQYPQKLAKETETNQLIHHIISSDRKHPLPQNAETQSPQHEPEAHHNAGDLLAVANFCAVITIFDRQARDQHPRKHHTHEANAQKSQLSDIETRTVAARHQQGKLGSSVVSFFVQILNFTQRRGTCRFWQRILLNTRSEIEVFR</sequence>